<sequence length="220" mass="24235">MRGEDKMKKWWMAAPVAGALSFGALAALGVGIFQGQTTLHAPALRTAAVTAPAAKGSDSLFLSVAEAATADFVSYDTIKVQAIAESGLREGDLTNYEIKFDGRGYMPTYRVELETNAGGMDIDFDAKTGEIIDVREKSWKHTRTKLVISDYDVIEDVEAMGIALEDADLSMDDLNRFELELHTKRGELVYSVELKSGMKEYEYDLRAADGTILKRETDFD</sequence>
<accession>C9LUZ1</accession>
<dbReference type="EMBL" id="ACKP02000021">
    <property type="protein sequence ID" value="EEX77345.1"/>
    <property type="molecule type" value="Genomic_DNA"/>
</dbReference>
<dbReference type="InterPro" id="IPR025711">
    <property type="entry name" value="PepSY"/>
</dbReference>
<proteinExistence type="predicted"/>
<reference evidence="2 3" key="1">
    <citation type="submission" date="2009-09" db="EMBL/GenBank/DDBJ databases">
        <authorList>
            <person name="Weinstock G."/>
            <person name="Sodergren E."/>
            <person name="Clifton S."/>
            <person name="Fulton L."/>
            <person name="Fulton B."/>
            <person name="Courtney L."/>
            <person name="Fronick C."/>
            <person name="Harrison M."/>
            <person name="Strong C."/>
            <person name="Farmer C."/>
            <person name="Delahaunty K."/>
            <person name="Markovic C."/>
            <person name="Hall O."/>
            <person name="Minx P."/>
            <person name="Tomlinson C."/>
            <person name="Mitreva M."/>
            <person name="Nelson J."/>
            <person name="Hou S."/>
            <person name="Wollam A."/>
            <person name="Pepin K.H."/>
            <person name="Johnson M."/>
            <person name="Bhonagiri V."/>
            <person name="Nash W.E."/>
            <person name="Warren W."/>
            <person name="Chinwalla A."/>
            <person name="Mardis E.R."/>
            <person name="Wilson R.K."/>
        </authorList>
    </citation>
    <scope>NUCLEOTIDE SEQUENCE [LARGE SCALE GENOMIC DNA]</scope>
    <source>
        <strain evidence="3">ATCC 35185 / DSM 20758 / VPI D19B-28</strain>
    </source>
</reference>
<name>C9LUZ1_SELS3</name>
<feature type="domain" description="PepSY" evidence="1">
    <location>
        <begin position="96"/>
        <end position="134"/>
    </location>
</feature>
<dbReference type="Pfam" id="PF03413">
    <property type="entry name" value="PepSY"/>
    <property type="match status" value="1"/>
</dbReference>
<evidence type="ECO:0000313" key="3">
    <source>
        <dbReference type="Proteomes" id="UP000003505"/>
    </source>
</evidence>
<dbReference type="AlphaFoldDB" id="C9LUZ1"/>
<dbReference type="Gene3D" id="3.10.450.40">
    <property type="match status" value="2"/>
</dbReference>
<dbReference type="Proteomes" id="UP000003505">
    <property type="component" value="Unassembled WGS sequence"/>
</dbReference>
<evidence type="ECO:0000259" key="1">
    <source>
        <dbReference type="Pfam" id="PF03413"/>
    </source>
</evidence>
<comment type="caution">
    <text evidence="2">The sequence shown here is derived from an EMBL/GenBank/DDBJ whole genome shotgun (WGS) entry which is preliminary data.</text>
</comment>
<gene>
    <name evidence="2" type="ORF">SELSPUOL_01281</name>
</gene>
<evidence type="ECO:0000313" key="2">
    <source>
        <dbReference type="EMBL" id="EEX77345.1"/>
    </source>
</evidence>
<protein>
    <recommendedName>
        <fullName evidence="1">PepSY domain-containing protein</fullName>
    </recommendedName>
</protein>
<organism evidence="2 3">
    <name type="scientific">Selenomonas sputigena (strain ATCC 35185 / DSM 20758 / CCUG 44933 / VPI D19B-28)</name>
    <dbReference type="NCBI Taxonomy" id="546271"/>
    <lineage>
        <taxon>Bacteria</taxon>
        <taxon>Bacillati</taxon>
        <taxon>Bacillota</taxon>
        <taxon>Negativicutes</taxon>
        <taxon>Selenomonadales</taxon>
        <taxon>Selenomonadaceae</taxon>
        <taxon>Selenomonas</taxon>
    </lineage>
</organism>